<gene>
    <name evidence="1" type="ORF">NM688_g4793</name>
</gene>
<evidence type="ECO:0000313" key="2">
    <source>
        <dbReference type="Proteomes" id="UP001148662"/>
    </source>
</evidence>
<sequence>MDLYYQRLEIKWGDWRRQDGTNTTWQEVLENEELTKAWAKKMKEDHTRLARENLAVDILDSTLPSHVFRTLETANGFQEKLKRSADSLARYRNWNIAHADSEAGSSTRSSRSRESVPPQSTSAKRPAPPPSGERQSKKTKTVVPSARQALLQRWSRACKAAGAPPVRIRNDVDDQEIPPLDPRFIYIENDFYLGILADEFEEDEAYLAGCECVGPCEGDCNCLELISDEDGPTPAYDAEGLFRLDRSVVVECNKLCACGDECSNRVAQKGRDVEIEIFRTEDRGWGARSLQDLPKGKFLGLYTGRLIRREDAANLSDSHRSYTFDIDSLDNGPGVPDDRRYSVDAHSFGNWTRFVNHSCSPNVQVYSVMWDSTPQMNRPYLAFVTNQVIPAETELTIDYDPKAAYDRGKRRRPPGSKECRCGSACCRGWVAV</sequence>
<comment type="caution">
    <text evidence="1">The sequence shown here is derived from an EMBL/GenBank/DDBJ whole genome shotgun (WGS) entry which is preliminary data.</text>
</comment>
<keyword evidence="2" id="KW-1185">Reference proteome</keyword>
<dbReference type="EMBL" id="JANHOG010000824">
    <property type="protein sequence ID" value="KAJ3551284.1"/>
    <property type="molecule type" value="Genomic_DNA"/>
</dbReference>
<proteinExistence type="predicted"/>
<accession>A0ACC1T1Y5</accession>
<reference evidence="1" key="1">
    <citation type="submission" date="2022-07" db="EMBL/GenBank/DDBJ databases">
        <title>Genome Sequence of Phlebia brevispora.</title>
        <authorList>
            <person name="Buettner E."/>
        </authorList>
    </citation>
    <scope>NUCLEOTIDE SEQUENCE</scope>
    <source>
        <strain evidence="1">MPL23</strain>
    </source>
</reference>
<dbReference type="Proteomes" id="UP001148662">
    <property type="component" value="Unassembled WGS sequence"/>
</dbReference>
<protein>
    <submittedName>
        <fullName evidence="1">Uncharacterized protein</fullName>
    </submittedName>
</protein>
<name>A0ACC1T1Y5_9APHY</name>
<organism evidence="1 2">
    <name type="scientific">Phlebia brevispora</name>
    <dbReference type="NCBI Taxonomy" id="194682"/>
    <lineage>
        <taxon>Eukaryota</taxon>
        <taxon>Fungi</taxon>
        <taxon>Dikarya</taxon>
        <taxon>Basidiomycota</taxon>
        <taxon>Agaricomycotina</taxon>
        <taxon>Agaricomycetes</taxon>
        <taxon>Polyporales</taxon>
        <taxon>Meruliaceae</taxon>
        <taxon>Phlebia</taxon>
    </lineage>
</organism>
<evidence type="ECO:0000313" key="1">
    <source>
        <dbReference type="EMBL" id="KAJ3551284.1"/>
    </source>
</evidence>